<comment type="cofactor">
    <cofactor evidence="1">
        <name>FMN</name>
        <dbReference type="ChEBI" id="CHEBI:58210"/>
    </cofactor>
</comment>
<evidence type="ECO:0000256" key="4">
    <source>
        <dbReference type="ARBA" id="ARBA00022643"/>
    </source>
</evidence>
<dbReference type="PANTHER" id="PTHR43673">
    <property type="entry name" value="NAD(P)H NITROREDUCTASE YDGI-RELATED"/>
    <property type="match status" value="1"/>
</dbReference>
<evidence type="ECO:0000256" key="2">
    <source>
        <dbReference type="ARBA" id="ARBA00007118"/>
    </source>
</evidence>
<dbReference type="InterPro" id="IPR029479">
    <property type="entry name" value="Nitroreductase"/>
</dbReference>
<dbReference type="GO" id="GO:0016491">
    <property type="term" value="F:oxidoreductase activity"/>
    <property type="evidence" value="ECO:0007669"/>
    <property type="project" value="UniProtKB-KW"/>
</dbReference>
<name>A0A073IWW2_9RHOB</name>
<dbReference type="Proteomes" id="UP000027734">
    <property type="component" value="Unassembled WGS sequence"/>
</dbReference>
<dbReference type="Gene3D" id="3.40.109.10">
    <property type="entry name" value="NADH Oxidase"/>
    <property type="match status" value="1"/>
</dbReference>
<organism evidence="7 8">
    <name type="scientific">Sulfitobacter donghicola DSW-25 = KCTC 12864 = JCM 14565</name>
    <dbReference type="NCBI Taxonomy" id="1300350"/>
    <lineage>
        <taxon>Bacteria</taxon>
        <taxon>Pseudomonadati</taxon>
        <taxon>Pseudomonadota</taxon>
        <taxon>Alphaproteobacteria</taxon>
        <taxon>Rhodobacterales</taxon>
        <taxon>Roseobacteraceae</taxon>
        <taxon>Sulfitobacter</taxon>
    </lineage>
</organism>
<reference evidence="7 8" key="1">
    <citation type="submission" date="2014-01" db="EMBL/GenBank/DDBJ databases">
        <title>Sulfitobacter donghicola JCM 14565 Genome Sequencing.</title>
        <authorList>
            <person name="Lai Q."/>
            <person name="Hong Z."/>
        </authorList>
    </citation>
    <scope>NUCLEOTIDE SEQUENCE [LARGE SCALE GENOMIC DNA]</scope>
    <source>
        <strain evidence="7 8">JCM 14565</strain>
    </source>
</reference>
<dbReference type="Pfam" id="PF00881">
    <property type="entry name" value="Nitroreductase"/>
    <property type="match status" value="1"/>
</dbReference>
<keyword evidence="5" id="KW-0560">Oxidoreductase</keyword>
<sequence>MDAINTLTQVMKDRYSCRAFRPDPIPDADLTRIVQTARHVPSWCNAQPWQVEITRGAGTDRLRKKLYETAQKGTPPEPDLEWPTKYLGAYGERRRACGLQLYKAAGIDKSDRAGRAAQMLRNYSFFDAPHVAIIHSPAELGPYGAMDSGGFVTAFTLAATAMGIATIPQAAVAAYAPLLRDHLGFGDDRQILCAISLGYADNDAPENQFRTPRAEPDQIINWHDT</sequence>
<dbReference type="SUPFAM" id="SSF55469">
    <property type="entry name" value="FMN-dependent nitroreductase-like"/>
    <property type="match status" value="1"/>
</dbReference>
<dbReference type="CDD" id="cd02136">
    <property type="entry name" value="PnbA_NfnB-like"/>
    <property type="match status" value="1"/>
</dbReference>
<dbReference type="OrthoDB" id="9802510at2"/>
<dbReference type="AlphaFoldDB" id="A0A073IWW2"/>
<comment type="caution">
    <text evidence="7">The sequence shown here is derived from an EMBL/GenBank/DDBJ whole genome shotgun (WGS) entry which is preliminary data.</text>
</comment>
<dbReference type="eggNOG" id="COG0778">
    <property type="taxonomic scope" value="Bacteria"/>
</dbReference>
<proteinExistence type="inferred from homology"/>
<keyword evidence="8" id="KW-1185">Reference proteome</keyword>
<keyword evidence="3" id="KW-0285">Flavoprotein</keyword>
<accession>A0A073IWW2</accession>
<protein>
    <submittedName>
        <fullName evidence="7">Nitroreductase</fullName>
    </submittedName>
</protein>
<evidence type="ECO:0000256" key="5">
    <source>
        <dbReference type="ARBA" id="ARBA00023002"/>
    </source>
</evidence>
<evidence type="ECO:0000313" key="7">
    <source>
        <dbReference type="EMBL" id="KEJ89872.1"/>
    </source>
</evidence>
<evidence type="ECO:0000256" key="3">
    <source>
        <dbReference type="ARBA" id="ARBA00022630"/>
    </source>
</evidence>
<dbReference type="PANTHER" id="PTHR43673:SF2">
    <property type="entry name" value="NITROREDUCTASE"/>
    <property type="match status" value="1"/>
</dbReference>
<dbReference type="STRING" id="1300350.Z948_711"/>
<dbReference type="InterPro" id="IPR000415">
    <property type="entry name" value="Nitroreductase-like"/>
</dbReference>
<feature type="domain" description="Nitroreductase" evidence="6">
    <location>
        <begin position="12"/>
        <end position="199"/>
    </location>
</feature>
<comment type="similarity">
    <text evidence="2">Belongs to the nitroreductase family.</text>
</comment>
<evidence type="ECO:0000313" key="8">
    <source>
        <dbReference type="Proteomes" id="UP000027734"/>
    </source>
</evidence>
<dbReference type="EMBL" id="JAMC01000002">
    <property type="protein sequence ID" value="KEJ89872.1"/>
    <property type="molecule type" value="Genomic_DNA"/>
</dbReference>
<keyword evidence="4" id="KW-0288">FMN</keyword>
<dbReference type="RefSeq" id="WP_025058183.1">
    <property type="nucleotide sequence ID" value="NZ_JAMC01000002.1"/>
</dbReference>
<evidence type="ECO:0000259" key="6">
    <source>
        <dbReference type="Pfam" id="PF00881"/>
    </source>
</evidence>
<gene>
    <name evidence="7" type="ORF">DSW25_06565</name>
</gene>
<evidence type="ECO:0000256" key="1">
    <source>
        <dbReference type="ARBA" id="ARBA00001917"/>
    </source>
</evidence>